<evidence type="ECO:0000256" key="2">
    <source>
        <dbReference type="ARBA" id="ARBA00007613"/>
    </source>
</evidence>
<dbReference type="eggNOG" id="COG1538">
    <property type="taxonomic scope" value="Bacteria"/>
</dbReference>
<dbReference type="Proteomes" id="UP000006732">
    <property type="component" value="Chromosome"/>
</dbReference>
<dbReference type="InterPro" id="IPR051906">
    <property type="entry name" value="TolC-like"/>
</dbReference>
<dbReference type="HOGENOM" id="CLU_568233_0_0_7"/>
<dbReference type="STRING" id="338966.Ppro_1440"/>
<evidence type="ECO:0000256" key="4">
    <source>
        <dbReference type="ARBA" id="ARBA00022452"/>
    </source>
</evidence>
<dbReference type="GO" id="GO:1990281">
    <property type="term" value="C:efflux pump complex"/>
    <property type="evidence" value="ECO:0007669"/>
    <property type="project" value="TreeGrafter"/>
</dbReference>
<dbReference type="PANTHER" id="PTHR30026:SF20">
    <property type="entry name" value="OUTER MEMBRANE PROTEIN TOLC"/>
    <property type="match status" value="1"/>
</dbReference>
<keyword evidence="6" id="KW-0472">Membrane</keyword>
<feature type="signal peptide" evidence="8">
    <location>
        <begin position="1"/>
        <end position="31"/>
    </location>
</feature>
<dbReference type="AlphaFoldDB" id="A1ANY6"/>
<feature type="chain" id="PRO_5002631812" evidence="8">
    <location>
        <begin position="32"/>
        <end position="503"/>
    </location>
</feature>
<reference evidence="9 10" key="1">
    <citation type="submission" date="2006-10" db="EMBL/GenBank/DDBJ databases">
        <title>Complete sequence of chromosome of Pelobacter propionicus DSM 2379.</title>
        <authorList>
            <consortium name="US DOE Joint Genome Institute"/>
            <person name="Copeland A."/>
            <person name="Lucas S."/>
            <person name="Lapidus A."/>
            <person name="Barry K."/>
            <person name="Detter J.C."/>
            <person name="Glavina del Rio T."/>
            <person name="Hammon N."/>
            <person name="Israni S."/>
            <person name="Dalin E."/>
            <person name="Tice H."/>
            <person name="Pitluck S."/>
            <person name="Saunders E."/>
            <person name="Brettin T."/>
            <person name="Bruce D."/>
            <person name="Han C."/>
            <person name="Tapia R."/>
            <person name="Schmutz J."/>
            <person name="Larimer F."/>
            <person name="Land M."/>
            <person name="Hauser L."/>
            <person name="Kyrpides N."/>
            <person name="Kim E."/>
            <person name="Lovley D."/>
            <person name="Richardson P."/>
        </authorList>
    </citation>
    <scope>NUCLEOTIDE SEQUENCE [LARGE SCALE GENOMIC DNA]</scope>
    <source>
        <strain evidence="10">DSM 2379 / NBRC 103807 / OttBd1</strain>
    </source>
</reference>
<evidence type="ECO:0000256" key="3">
    <source>
        <dbReference type="ARBA" id="ARBA00022448"/>
    </source>
</evidence>
<keyword evidence="4" id="KW-1134">Transmembrane beta strand</keyword>
<name>A1ANY6_PELPD</name>
<dbReference type="GO" id="GO:0015562">
    <property type="term" value="F:efflux transmembrane transporter activity"/>
    <property type="evidence" value="ECO:0007669"/>
    <property type="project" value="InterPro"/>
</dbReference>
<dbReference type="GO" id="GO:0015288">
    <property type="term" value="F:porin activity"/>
    <property type="evidence" value="ECO:0007669"/>
    <property type="project" value="TreeGrafter"/>
</dbReference>
<dbReference type="PANTHER" id="PTHR30026">
    <property type="entry name" value="OUTER MEMBRANE PROTEIN TOLC"/>
    <property type="match status" value="1"/>
</dbReference>
<dbReference type="SUPFAM" id="SSF56954">
    <property type="entry name" value="Outer membrane efflux proteins (OEP)"/>
    <property type="match status" value="1"/>
</dbReference>
<evidence type="ECO:0000313" key="10">
    <source>
        <dbReference type="Proteomes" id="UP000006732"/>
    </source>
</evidence>
<gene>
    <name evidence="9" type="ordered locus">Ppro_1440</name>
</gene>
<dbReference type="Pfam" id="PF02321">
    <property type="entry name" value="OEP"/>
    <property type="match status" value="2"/>
</dbReference>
<comment type="similarity">
    <text evidence="2">Belongs to the outer membrane factor (OMF) (TC 1.B.17) family.</text>
</comment>
<proteinExistence type="inferred from homology"/>
<evidence type="ECO:0000256" key="6">
    <source>
        <dbReference type="ARBA" id="ARBA00023136"/>
    </source>
</evidence>
<dbReference type="Gene3D" id="1.20.1600.10">
    <property type="entry name" value="Outer membrane efflux proteins (OEP)"/>
    <property type="match status" value="1"/>
</dbReference>
<dbReference type="InterPro" id="IPR003423">
    <property type="entry name" value="OMP_efflux"/>
</dbReference>
<evidence type="ECO:0000256" key="5">
    <source>
        <dbReference type="ARBA" id="ARBA00022692"/>
    </source>
</evidence>
<keyword evidence="8" id="KW-0732">Signal</keyword>
<dbReference type="RefSeq" id="WP_011735349.1">
    <property type="nucleotide sequence ID" value="NC_008609.1"/>
</dbReference>
<dbReference type="KEGG" id="ppd:Ppro_1440"/>
<organism evidence="9 10">
    <name type="scientific">Pelobacter propionicus (strain DSM 2379 / NBRC 103807 / OttBd1)</name>
    <dbReference type="NCBI Taxonomy" id="338966"/>
    <lineage>
        <taxon>Bacteria</taxon>
        <taxon>Pseudomonadati</taxon>
        <taxon>Thermodesulfobacteriota</taxon>
        <taxon>Desulfuromonadia</taxon>
        <taxon>Desulfuromonadales</taxon>
        <taxon>Desulfuromonadaceae</taxon>
        <taxon>Pelobacter</taxon>
    </lineage>
</organism>
<keyword evidence="5" id="KW-0812">Transmembrane</keyword>
<protein>
    <submittedName>
        <fullName evidence="9">Outer membrane efflux protein</fullName>
    </submittedName>
</protein>
<evidence type="ECO:0000256" key="7">
    <source>
        <dbReference type="ARBA" id="ARBA00023237"/>
    </source>
</evidence>
<evidence type="ECO:0000256" key="1">
    <source>
        <dbReference type="ARBA" id="ARBA00004442"/>
    </source>
</evidence>
<keyword evidence="10" id="KW-1185">Reference proteome</keyword>
<comment type="subcellular location">
    <subcellularLocation>
        <location evidence="1">Cell outer membrane</location>
    </subcellularLocation>
</comment>
<evidence type="ECO:0000313" key="9">
    <source>
        <dbReference type="EMBL" id="ABK99056.1"/>
    </source>
</evidence>
<dbReference type="GO" id="GO:0009279">
    <property type="term" value="C:cell outer membrane"/>
    <property type="evidence" value="ECO:0007669"/>
    <property type="project" value="UniProtKB-SubCell"/>
</dbReference>
<keyword evidence="3" id="KW-0813">Transport</keyword>
<keyword evidence="7" id="KW-0998">Cell outer membrane</keyword>
<accession>A1ANY6</accession>
<dbReference type="EMBL" id="CP000482">
    <property type="protein sequence ID" value="ABK99056.1"/>
    <property type="molecule type" value="Genomic_DNA"/>
</dbReference>
<evidence type="ECO:0000256" key="8">
    <source>
        <dbReference type="SAM" id="SignalP"/>
    </source>
</evidence>
<sequence>MKAKMTPARILRPLFLCTLVCWLFGAATAWAQEASGDAQTPAPTTATPGTGALTLGQCIDLALEKNHSRLASRYGIEIAEAQHRQALSGYWPQINAKANYSIMDEDPNFIFPAKTFQMPASTMTATTPLGPMPISIPASSYKIPEQKVKLMDRENFVVSLNATLPLYTGGQVSAVVRQAEQGMKAAREEARRSDLQVVYDTTRYYYGAVLARELLQIGRDALTRMEVTLELTESLYTKGSGKVKKTDYLRNKTVVEWLRSTIAILEANEQLARAALTNSMGMEWQNPVEPAPQELPYLPTRVELKELVSNAYSFNPDWARLEAGLEAAAAKIDETKSGHLPKIGLFGNLNRIENSYSKGMVTPDNRTSWAIGIGLELPLFNGMRTTGQVREARARLEKMKQQQFLLKEGIALQVKHIFIQLMSSQQQKAASQAAAASSEENRALNERAYQEELVETKDVIEAQLVESLMKAQYCKALYDHIEARANLDYVVGKQVTDIIGGQR</sequence>